<dbReference type="InterPro" id="IPR015683">
    <property type="entry name" value="Ionotropic_Glu_rcpt"/>
</dbReference>
<keyword evidence="3 12" id="KW-0812">Transmembrane</keyword>
<feature type="chain" id="PRO_5003156049" description="Ionotropic glutamate receptor C-terminal domain-containing protein" evidence="13">
    <location>
        <begin position="21"/>
        <end position="537"/>
    </location>
</feature>
<keyword evidence="6 12" id="KW-0472">Membrane</keyword>
<protein>
    <recommendedName>
        <fullName evidence="14">Ionotropic glutamate receptor C-terminal domain-containing protein</fullName>
    </recommendedName>
</protein>
<evidence type="ECO:0000256" key="12">
    <source>
        <dbReference type="SAM" id="Phobius"/>
    </source>
</evidence>
<feature type="transmembrane region" description="Helical" evidence="12">
    <location>
        <begin position="200"/>
        <end position="226"/>
    </location>
</feature>
<dbReference type="Gene3D" id="3.40.190.10">
    <property type="entry name" value="Periplasmic binding protein-like II"/>
    <property type="match status" value="1"/>
</dbReference>
<evidence type="ECO:0000256" key="7">
    <source>
        <dbReference type="ARBA" id="ARBA00023170"/>
    </source>
</evidence>
<evidence type="ECO:0000256" key="4">
    <source>
        <dbReference type="ARBA" id="ARBA00022989"/>
    </source>
</evidence>
<keyword evidence="8" id="KW-0325">Glycoprotein</keyword>
<dbReference type="PANTHER" id="PTHR18966">
    <property type="entry name" value="IONOTROPIC GLUTAMATE RECEPTOR"/>
    <property type="match status" value="1"/>
</dbReference>
<dbReference type="Gene3D" id="1.10.287.70">
    <property type="match status" value="1"/>
</dbReference>
<proteinExistence type="predicted"/>
<keyword evidence="7" id="KW-0675">Receptor</keyword>
<evidence type="ECO:0000256" key="3">
    <source>
        <dbReference type="ARBA" id="ARBA00022692"/>
    </source>
</evidence>
<dbReference type="GO" id="GO:0015276">
    <property type="term" value="F:ligand-gated monoatomic ion channel activity"/>
    <property type="evidence" value="ECO:0007669"/>
    <property type="project" value="InterPro"/>
</dbReference>
<feature type="transmembrane region" description="Helical" evidence="12">
    <location>
        <begin position="395"/>
        <end position="418"/>
    </location>
</feature>
<evidence type="ECO:0000313" key="15">
    <source>
        <dbReference type="EMBL" id="EFN56607.1"/>
    </source>
</evidence>
<dbReference type="EMBL" id="GL433841">
    <property type="protein sequence ID" value="EFN56607.1"/>
    <property type="molecule type" value="Genomic_DNA"/>
</dbReference>
<feature type="domain" description="Ionotropic glutamate receptor C-terminal" evidence="14">
    <location>
        <begin position="154"/>
        <end position="405"/>
    </location>
</feature>
<keyword evidence="9" id="KW-1071">Ligand-gated ion channel</keyword>
<evidence type="ECO:0000256" key="11">
    <source>
        <dbReference type="SAM" id="MobiDB-lite"/>
    </source>
</evidence>
<keyword evidence="16" id="KW-1185">Reference proteome</keyword>
<sequence length="537" mass="57569">MHGLVLALLLLAAWMPAASAAHYVVCTADNPPMSTCNITANPSTYSGFDVELFRSAAQLMGWTESEGGEASNASQPQGGDTFELVCRPFSDVVADLTAPGGTCTLAAAGITISSEREDRGIKFSFPTYHSSLAIMVYAEEKQDTGWFFLRPFDWTVWLAIALTVAAIPAITFVTEFISIEGRIQQRDVVPGMKEASWRSLWTMMLLEPFQVTAISSRVIAVIYGFLATVLVNTYCANLTAALTVSQLATSIQSVEDLRGKAVGTVAVYVSRLAKLGIAAAEIPFDSIESALNVWVPMLQQGTLVATAVDEPIQQFVAALGGCSLRLVDTFAPFDFGAAFRVGTNQSFIDALDDKLLVLQEDGTAEELRTTFIAIPRTECASNVDESTSITFSQVAGLWIVLAAGVGLALIWLLGLRLWQQSSRRHSFKAGVAFRQTVSIYGAQIAAARRDLEAAALEEAGRAGSGLTLDGSGSAPAAGHEAPGSPMARVLPEDQSVAQLLAHVRQLCDRMEAHAETSYMEGGQRIVDERIEEVPELD</sequence>
<dbReference type="Proteomes" id="UP000008141">
    <property type="component" value="Unassembled WGS sequence"/>
</dbReference>
<evidence type="ECO:0000256" key="9">
    <source>
        <dbReference type="ARBA" id="ARBA00023286"/>
    </source>
</evidence>
<accession>E1ZB98</accession>
<reference evidence="15 16" key="1">
    <citation type="journal article" date="2010" name="Plant Cell">
        <title>The Chlorella variabilis NC64A genome reveals adaptation to photosymbiosis, coevolution with viruses, and cryptic sex.</title>
        <authorList>
            <person name="Blanc G."/>
            <person name="Duncan G."/>
            <person name="Agarkova I."/>
            <person name="Borodovsky M."/>
            <person name="Gurnon J."/>
            <person name="Kuo A."/>
            <person name="Lindquist E."/>
            <person name="Lucas S."/>
            <person name="Pangilinan J."/>
            <person name="Polle J."/>
            <person name="Salamov A."/>
            <person name="Terry A."/>
            <person name="Yamada T."/>
            <person name="Dunigan D.D."/>
            <person name="Grigoriev I.V."/>
            <person name="Claverie J.M."/>
            <person name="Van Etten J.L."/>
        </authorList>
    </citation>
    <scope>NUCLEOTIDE SEQUENCE [LARGE SCALE GENOMIC DNA]</scope>
    <source>
        <strain evidence="15 16">NC64A</strain>
    </source>
</reference>
<feature type="signal peptide" evidence="13">
    <location>
        <begin position="1"/>
        <end position="20"/>
    </location>
</feature>
<keyword evidence="4 12" id="KW-1133">Transmembrane helix</keyword>
<evidence type="ECO:0000313" key="16">
    <source>
        <dbReference type="Proteomes" id="UP000008141"/>
    </source>
</evidence>
<dbReference type="InParanoid" id="E1ZB98"/>
<evidence type="ECO:0000256" key="8">
    <source>
        <dbReference type="ARBA" id="ARBA00023180"/>
    </source>
</evidence>
<dbReference type="AlphaFoldDB" id="E1ZB98"/>
<comment type="subcellular location">
    <subcellularLocation>
        <location evidence="1">Membrane</location>
        <topology evidence="1">Multi-pass membrane protein</topology>
    </subcellularLocation>
</comment>
<keyword evidence="10" id="KW-0407">Ion channel</keyword>
<keyword evidence="13" id="KW-0732">Signal</keyword>
<dbReference type="OrthoDB" id="5984008at2759"/>
<evidence type="ECO:0000256" key="2">
    <source>
        <dbReference type="ARBA" id="ARBA00022448"/>
    </source>
</evidence>
<evidence type="ECO:0000256" key="1">
    <source>
        <dbReference type="ARBA" id="ARBA00004141"/>
    </source>
</evidence>
<dbReference type="GeneID" id="17355982"/>
<evidence type="ECO:0000256" key="13">
    <source>
        <dbReference type="SAM" id="SignalP"/>
    </source>
</evidence>
<dbReference type="Pfam" id="PF00060">
    <property type="entry name" value="Lig_chan"/>
    <property type="match status" value="1"/>
</dbReference>
<dbReference type="GO" id="GO:0016020">
    <property type="term" value="C:membrane"/>
    <property type="evidence" value="ECO:0007669"/>
    <property type="project" value="UniProtKB-SubCell"/>
</dbReference>
<organism evidence="16">
    <name type="scientific">Chlorella variabilis</name>
    <name type="common">Green alga</name>
    <dbReference type="NCBI Taxonomy" id="554065"/>
    <lineage>
        <taxon>Eukaryota</taxon>
        <taxon>Viridiplantae</taxon>
        <taxon>Chlorophyta</taxon>
        <taxon>core chlorophytes</taxon>
        <taxon>Trebouxiophyceae</taxon>
        <taxon>Chlorellales</taxon>
        <taxon>Chlorellaceae</taxon>
        <taxon>Chlorella clade</taxon>
        <taxon>Chlorella</taxon>
    </lineage>
</organism>
<evidence type="ECO:0000259" key="14">
    <source>
        <dbReference type="Pfam" id="PF00060"/>
    </source>
</evidence>
<keyword evidence="2" id="KW-0813">Transport</keyword>
<evidence type="ECO:0000256" key="10">
    <source>
        <dbReference type="ARBA" id="ARBA00023303"/>
    </source>
</evidence>
<dbReference type="STRING" id="554065.E1ZB98"/>
<feature type="region of interest" description="Disordered" evidence="11">
    <location>
        <begin position="466"/>
        <end position="487"/>
    </location>
</feature>
<dbReference type="RefSeq" id="XP_005848709.1">
    <property type="nucleotide sequence ID" value="XM_005848647.1"/>
</dbReference>
<dbReference type="InterPro" id="IPR001320">
    <property type="entry name" value="Iontro_rcpt_C"/>
</dbReference>
<evidence type="ECO:0000256" key="5">
    <source>
        <dbReference type="ARBA" id="ARBA00023065"/>
    </source>
</evidence>
<keyword evidence="5" id="KW-0406">Ion transport</keyword>
<evidence type="ECO:0000256" key="6">
    <source>
        <dbReference type="ARBA" id="ARBA00023136"/>
    </source>
</evidence>
<name>E1ZB98_CHLVA</name>
<dbReference type="SUPFAM" id="SSF53850">
    <property type="entry name" value="Periplasmic binding protein-like II"/>
    <property type="match status" value="1"/>
</dbReference>
<dbReference type="KEGG" id="cvr:CHLNCDRAFT_144363"/>
<dbReference type="eggNOG" id="KOG1054">
    <property type="taxonomic scope" value="Eukaryota"/>
</dbReference>
<gene>
    <name evidence="15" type="ORF">CHLNCDRAFT_144363</name>
</gene>
<feature type="transmembrane region" description="Helical" evidence="12">
    <location>
        <begin position="154"/>
        <end position="179"/>
    </location>
</feature>